<dbReference type="Pfam" id="PF20469">
    <property type="entry name" value="OLD-like_TOPRIM"/>
    <property type="match status" value="1"/>
</dbReference>
<dbReference type="Proteomes" id="UP001269819">
    <property type="component" value="Unassembled WGS sequence"/>
</dbReference>
<evidence type="ECO:0000313" key="4">
    <source>
        <dbReference type="EMBL" id="MDV2079236.1"/>
    </source>
</evidence>
<dbReference type="InterPro" id="IPR038729">
    <property type="entry name" value="Rad50/SbcC_AAA"/>
</dbReference>
<evidence type="ECO:0000259" key="1">
    <source>
        <dbReference type="Pfam" id="PF13304"/>
    </source>
</evidence>
<dbReference type="SUPFAM" id="SSF52540">
    <property type="entry name" value="P-loop containing nucleoside triphosphate hydrolases"/>
    <property type="match status" value="1"/>
</dbReference>
<feature type="domain" description="Rad50/SbcC-type AAA" evidence="2">
    <location>
        <begin position="20"/>
        <end position="162"/>
    </location>
</feature>
<reference evidence="4 5" key="1">
    <citation type="submission" date="2023-10" db="EMBL/GenBank/DDBJ databases">
        <title>Characteristics and mechanism of a salt-tolerant marine origin heterotrophic nitrifying- aerobic denitrifying bacteria Marinobacter xestospongiae HN1.</title>
        <authorList>
            <person name="Qi R."/>
        </authorList>
    </citation>
    <scope>NUCLEOTIDE SEQUENCE [LARGE SCALE GENOMIC DNA]</scope>
    <source>
        <strain evidence="4 5">HN1</strain>
    </source>
</reference>
<feature type="domain" description="OLD protein-like TOPRIM" evidence="3">
    <location>
        <begin position="389"/>
        <end position="453"/>
    </location>
</feature>
<dbReference type="PANTHER" id="PTHR43581:SF4">
    <property type="entry name" value="ATP_GTP PHOSPHATASE"/>
    <property type="match status" value="1"/>
</dbReference>
<dbReference type="Pfam" id="PF13304">
    <property type="entry name" value="AAA_21"/>
    <property type="match status" value="1"/>
</dbReference>
<dbReference type="InterPro" id="IPR051396">
    <property type="entry name" value="Bact_Antivir_Def_Nuclease"/>
</dbReference>
<dbReference type="InterPro" id="IPR034139">
    <property type="entry name" value="TOPRIM_OLD"/>
</dbReference>
<protein>
    <submittedName>
        <fullName evidence="4">AAA family ATPase</fullName>
    </submittedName>
</protein>
<evidence type="ECO:0000259" key="3">
    <source>
        <dbReference type="Pfam" id="PF20469"/>
    </source>
</evidence>
<evidence type="ECO:0000313" key="5">
    <source>
        <dbReference type="Proteomes" id="UP001269819"/>
    </source>
</evidence>
<proteinExistence type="predicted"/>
<sequence>MKTLIPLIPTQDGTDVVIDKVVIENFKGFKDRFTLPLNKGLNIVVGDNEAGKSTILEAINLALTGLYNGRYLQNELSQYLFNNEAVEEYLNSLTTDNPLSPPSILIELYLEGEERPFLKGSKNTDGADCSGVFLKVEFDDSYQPVYEELIQSGDLKTIPIEYYRITWKGFSRDPITARNIPLKSAFIDSSSSKFSNGSDVYIGRIVKELLTPEEIVNISQSHRKMKEHFMGEKSIQAINEKLTTASKVTEKTVSISVELSSKNAWESSLTTFLEDIPFHYIGKGEQSIIKTNLSLAHNKAQEANIILLEEPENHLSHSKLNELIKSVKASCSEKQILVTTHSSFVANKLGLDCLTLLNNRKPVKMDGLSPNTKKFFEKIQGYDTLRLILCDKAILVEGDSDELVIQKAYMTANGGRLPIEDRIDVISVGVSFLRFLEIADKLSQRVCVVTDNDGDIEALEKKYSEYLGDNAKPNITIHFDNVVDTGELKIGDSKFNYNTLEPKFLKANGFKNTKKILGVEYDKIDDLHKYMKSNKTECALKIFDSTKEIIYPDYITEAVSDDQ</sequence>
<dbReference type="InterPro" id="IPR003959">
    <property type="entry name" value="ATPase_AAA_core"/>
</dbReference>
<comment type="caution">
    <text evidence="4">The sequence shown here is derived from an EMBL/GenBank/DDBJ whole genome shotgun (WGS) entry which is preliminary data.</text>
</comment>
<organism evidence="4 5">
    <name type="scientific">Marinobacter xestospongiae</name>
    <dbReference type="NCBI Taxonomy" id="994319"/>
    <lineage>
        <taxon>Bacteria</taxon>
        <taxon>Pseudomonadati</taxon>
        <taxon>Pseudomonadota</taxon>
        <taxon>Gammaproteobacteria</taxon>
        <taxon>Pseudomonadales</taxon>
        <taxon>Marinobacteraceae</taxon>
        <taxon>Marinobacter</taxon>
    </lineage>
</organism>
<name>A0ABU3VZS9_9GAMM</name>
<evidence type="ECO:0000259" key="2">
    <source>
        <dbReference type="Pfam" id="PF13476"/>
    </source>
</evidence>
<dbReference type="RefSeq" id="WP_316973853.1">
    <property type="nucleotide sequence ID" value="NZ_JAWIIJ010000007.1"/>
</dbReference>
<dbReference type="Gene3D" id="3.40.50.300">
    <property type="entry name" value="P-loop containing nucleotide triphosphate hydrolases"/>
    <property type="match status" value="1"/>
</dbReference>
<dbReference type="InterPro" id="IPR027417">
    <property type="entry name" value="P-loop_NTPase"/>
</dbReference>
<dbReference type="PANTHER" id="PTHR43581">
    <property type="entry name" value="ATP/GTP PHOSPHATASE"/>
    <property type="match status" value="1"/>
</dbReference>
<accession>A0ABU3VZS9</accession>
<dbReference type="CDD" id="cd01026">
    <property type="entry name" value="TOPRIM_OLD"/>
    <property type="match status" value="1"/>
</dbReference>
<keyword evidence="5" id="KW-1185">Reference proteome</keyword>
<dbReference type="EMBL" id="JAWIIJ010000007">
    <property type="protein sequence ID" value="MDV2079236.1"/>
    <property type="molecule type" value="Genomic_DNA"/>
</dbReference>
<gene>
    <name evidence="4" type="ORF">RYS15_11080</name>
</gene>
<feature type="domain" description="ATPase AAA-type core" evidence="1">
    <location>
        <begin position="276"/>
        <end position="345"/>
    </location>
</feature>
<dbReference type="Pfam" id="PF13476">
    <property type="entry name" value="AAA_23"/>
    <property type="match status" value="1"/>
</dbReference>